<dbReference type="InterPro" id="IPR016024">
    <property type="entry name" value="ARM-type_fold"/>
</dbReference>
<keyword evidence="5" id="KW-0539">Nucleus</keyword>
<evidence type="ECO:0000259" key="6">
    <source>
        <dbReference type="PROSITE" id="PS50166"/>
    </source>
</evidence>
<dbReference type="Pfam" id="PF25758">
    <property type="entry name" value="TPR_IPO11"/>
    <property type="match status" value="1"/>
</dbReference>
<protein>
    <submittedName>
        <fullName evidence="7">Armadillo-type protein</fullName>
    </submittedName>
</protein>
<dbReference type="GO" id="GO:0005635">
    <property type="term" value="C:nuclear envelope"/>
    <property type="evidence" value="ECO:0007669"/>
    <property type="project" value="TreeGrafter"/>
</dbReference>
<evidence type="ECO:0000313" key="7">
    <source>
        <dbReference type="EMBL" id="RKP36712.1"/>
    </source>
</evidence>
<organism evidence="7 8">
    <name type="scientific">Dimargaris cristalligena</name>
    <dbReference type="NCBI Taxonomy" id="215637"/>
    <lineage>
        <taxon>Eukaryota</taxon>
        <taxon>Fungi</taxon>
        <taxon>Fungi incertae sedis</taxon>
        <taxon>Zoopagomycota</taxon>
        <taxon>Kickxellomycotina</taxon>
        <taxon>Dimargaritomycetes</taxon>
        <taxon>Dimargaritales</taxon>
        <taxon>Dimargaritaceae</taxon>
        <taxon>Dimargaris</taxon>
    </lineage>
</organism>
<keyword evidence="3" id="KW-0813">Transport</keyword>
<gene>
    <name evidence="7" type="ORF">BJ085DRAFT_29848</name>
</gene>
<dbReference type="InterPro" id="IPR011989">
    <property type="entry name" value="ARM-like"/>
</dbReference>
<dbReference type="PANTHER" id="PTHR10997">
    <property type="entry name" value="IMPORTIN-7, 8, 11"/>
    <property type="match status" value="1"/>
</dbReference>
<dbReference type="Gene3D" id="1.25.10.10">
    <property type="entry name" value="Leucine-rich Repeat Variant"/>
    <property type="match status" value="1"/>
</dbReference>
<name>A0A4P9ZV58_9FUNG</name>
<reference evidence="8" key="1">
    <citation type="journal article" date="2018" name="Nat. Microbiol.">
        <title>Leveraging single-cell genomics to expand the fungal tree of life.</title>
        <authorList>
            <person name="Ahrendt S.R."/>
            <person name="Quandt C.A."/>
            <person name="Ciobanu D."/>
            <person name="Clum A."/>
            <person name="Salamov A."/>
            <person name="Andreopoulos B."/>
            <person name="Cheng J.F."/>
            <person name="Woyke T."/>
            <person name="Pelin A."/>
            <person name="Henrissat B."/>
            <person name="Reynolds N.K."/>
            <person name="Benny G.L."/>
            <person name="Smith M.E."/>
            <person name="James T.Y."/>
            <person name="Grigoriev I.V."/>
        </authorList>
    </citation>
    <scope>NUCLEOTIDE SEQUENCE [LARGE SCALE GENOMIC DNA]</scope>
    <source>
        <strain evidence="8">RSA 468</strain>
    </source>
</reference>
<proteinExistence type="inferred from homology"/>
<dbReference type="Proteomes" id="UP000268162">
    <property type="component" value="Unassembled WGS sequence"/>
</dbReference>
<dbReference type="AlphaFoldDB" id="A0A4P9ZV58"/>
<keyword evidence="4" id="KW-0653">Protein transport</keyword>
<dbReference type="Pfam" id="PF03810">
    <property type="entry name" value="IBN_N"/>
    <property type="match status" value="1"/>
</dbReference>
<dbReference type="STRING" id="215637.A0A4P9ZV58"/>
<comment type="subcellular location">
    <subcellularLocation>
        <location evidence="1">Nucleus</location>
    </subcellularLocation>
</comment>
<accession>A0A4P9ZV58</accession>
<evidence type="ECO:0000256" key="5">
    <source>
        <dbReference type="ARBA" id="ARBA00023242"/>
    </source>
</evidence>
<dbReference type="PROSITE" id="PS50166">
    <property type="entry name" value="IMPORTIN_B_NT"/>
    <property type="match status" value="1"/>
</dbReference>
<evidence type="ECO:0000256" key="3">
    <source>
        <dbReference type="ARBA" id="ARBA00022448"/>
    </source>
</evidence>
<dbReference type="GO" id="GO:0005829">
    <property type="term" value="C:cytosol"/>
    <property type="evidence" value="ECO:0007669"/>
    <property type="project" value="TreeGrafter"/>
</dbReference>
<keyword evidence="8" id="KW-1185">Reference proteome</keyword>
<evidence type="ECO:0000313" key="8">
    <source>
        <dbReference type="Proteomes" id="UP000268162"/>
    </source>
</evidence>
<dbReference type="SMART" id="SM00913">
    <property type="entry name" value="IBN_N"/>
    <property type="match status" value="1"/>
</dbReference>
<dbReference type="GO" id="GO:0031267">
    <property type="term" value="F:small GTPase binding"/>
    <property type="evidence" value="ECO:0007669"/>
    <property type="project" value="InterPro"/>
</dbReference>
<sequence length="1039" mass="116304">MDRTVYECLLQTLSPEANVRMQAELTLRQLTPKPEFPLSLTRCATAPECSLPQRQAAIFSLKNYVDKHWSASAQRFEEPELDGSVKQLIRQQIVEGLSDSEKKIRVGAAYVISEIAQFDWPEDWPELFDYLLHLLKSGSPEQVQASMHVYSEFVRRDMTDQQMNQIIQLLPELYTIATKDQVHDIGTRARAVGVFKDCLEMFAIVSVDRPGAIDTYIKPYLGSWQELFVHYLRQPTVFQPDAPAGSINLSMKIEVLRAVKVANRFAPKDNNAVATIMDLIVQDLMTLCAPYTEGFVYSQEGQSWVVSTDDGESADLSLETYIVACLDFLSEFITRTVVRPYLVHKAGPNQPLEPQPAMIQLVNAVVPYLQVAQEQAEAWQDDIDQFIADEEHESLSFNVRTFAQDTIRSMLDKFPLVTVGVLGQVAPNFASQATQARTAGDPRWWVILEACLLAIGLAAEDMIETYQHSRSRVHLDLPGLFEHVVIQMAQCPEPFARGRAFIFTSQFSEILPPAVNVQYLQAAATTLESADPLAVKISALKALDNFGRQADKDQIRPLLRPILTGIVRLQDQFTADTLLVALETLYVLMKIDASITAELEPVLGPFVLTVWQQHPANHLINSLTVDILAVLVSNPQCFGAFQARVVPLITDVMRRGPEEVEGGVVANALDLLSELIRNGPSPLPVGYVEEIFPVLVQLLRRSDDHAIMQNGQECFKYYVTKDLDHLARWQEDPTTGRTGLAILLEYVAFLLQPQQSESASFFVGDLIVKLIQKGYHWMAPHAASLIQVVLNRIASAQTSVFAQSLIAVMAHLIIADSQNTLAVVQGLTIEGRPALQLLVDRWCEEYESFNGVYTLKANAVAMRKLWEETEPALGRFLVKGDLTVTQNKMIMTRSRTANSKEQYSLIPAHAKIIKLFIADIQNDIDHLVAKKTEKLSGLADDGSDDDEWEDVDAEDLLAPADDYKDLIDLADFGADSFGDDDDDDDDEDLKQSPIYQLNLKEYLVNFLRELAANRRDLLNELVEKFLNANELVVVKAALT</sequence>
<dbReference type="Pfam" id="PF25018">
    <property type="entry name" value="HEAT_IPO9_c"/>
    <property type="match status" value="1"/>
</dbReference>
<dbReference type="SUPFAM" id="SSF48371">
    <property type="entry name" value="ARM repeat"/>
    <property type="match status" value="1"/>
</dbReference>
<feature type="domain" description="Importin N-terminal" evidence="6">
    <location>
        <begin position="23"/>
        <end position="99"/>
    </location>
</feature>
<evidence type="ECO:0000256" key="4">
    <source>
        <dbReference type="ARBA" id="ARBA00022927"/>
    </source>
</evidence>
<dbReference type="InterPro" id="IPR056840">
    <property type="entry name" value="HEAT_IPO9_central"/>
</dbReference>
<dbReference type="EMBL" id="ML002607">
    <property type="protein sequence ID" value="RKP36712.1"/>
    <property type="molecule type" value="Genomic_DNA"/>
</dbReference>
<dbReference type="InterPro" id="IPR001494">
    <property type="entry name" value="Importin-beta_N"/>
</dbReference>
<comment type="similarity">
    <text evidence="2">Belongs to the importin beta family.</text>
</comment>
<evidence type="ECO:0000256" key="2">
    <source>
        <dbReference type="ARBA" id="ARBA00007991"/>
    </source>
</evidence>
<dbReference type="GO" id="GO:0006606">
    <property type="term" value="P:protein import into nucleus"/>
    <property type="evidence" value="ECO:0007669"/>
    <property type="project" value="TreeGrafter"/>
</dbReference>
<dbReference type="PANTHER" id="PTHR10997:SF9">
    <property type="entry name" value="IMPORTIN-9"/>
    <property type="match status" value="1"/>
</dbReference>
<dbReference type="InterPro" id="IPR058669">
    <property type="entry name" value="TPR_IPO7/11-like"/>
</dbReference>
<evidence type="ECO:0000256" key="1">
    <source>
        <dbReference type="ARBA" id="ARBA00004123"/>
    </source>
</evidence>